<dbReference type="SUPFAM" id="SSF52540">
    <property type="entry name" value="P-loop containing nucleoside triphosphate hydrolases"/>
    <property type="match status" value="1"/>
</dbReference>
<evidence type="ECO:0000256" key="1">
    <source>
        <dbReference type="SAM" id="MobiDB-lite"/>
    </source>
</evidence>
<keyword evidence="4" id="KW-1185">Reference proteome</keyword>
<dbReference type="PANTHER" id="PTHR47691:SF3">
    <property type="entry name" value="HTH-TYPE TRANSCRIPTIONAL REGULATOR RV0890C-RELATED"/>
    <property type="match status" value="1"/>
</dbReference>
<dbReference type="Gene3D" id="1.25.40.10">
    <property type="entry name" value="Tetratricopeptide repeat domain"/>
    <property type="match status" value="1"/>
</dbReference>
<dbReference type="Gene3D" id="1.10.10.10">
    <property type="entry name" value="Winged helix-like DNA-binding domain superfamily/Winged helix DNA-binding domain"/>
    <property type="match status" value="1"/>
</dbReference>
<evidence type="ECO:0000259" key="2">
    <source>
        <dbReference type="PROSITE" id="PS50043"/>
    </source>
</evidence>
<proteinExistence type="predicted"/>
<dbReference type="PRINTS" id="PR00038">
    <property type="entry name" value="HTHLUXR"/>
</dbReference>
<comment type="caution">
    <text evidence="3">The sequence shown here is derived from an EMBL/GenBank/DDBJ whole genome shotgun (WGS) entry which is preliminary data.</text>
</comment>
<feature type="region of interest" description="Disordered" evidence="1">
    <location>
        <begin position="688"/>
        <end position="712"/>
    </location>
</feature>
<dbReference type="CDD" id="cd06170">
    <property type="entry name" value="LuxR_C_like"/>
    <property type="match status" value="1"/>
</dbReference>
<dbReference type="InterPro" id="IPR011990">
    <property type="entry name" value="TPR-like_helical_dom_sf"/>
</dbReference>
<dbReference type="Proteomes" id="UP001500888">
    <property type="component" value="Unassembled WGS sequence"/>
</dbReference>
<dbReference type="Pfam" id="PF00931">
    <property type="entry name" value="NB-ARC"/>
    <property type="match status" value="1"/>
</dbReference>
<dbReference type="SMART" id="SM00421">
    <property type="entry name" value="HTH_LUXR"/>
    <property type="match status" value="1"/>
</dbReference>
<feature type="compositionally biased region" description="Basic and acidic residues" evidence="1">
    <location>
        <begin position="587"/>
        <end position="608"/>
    </location>
</feature>
<dbReference type="InterPro" id="IPR058852">
    <property type="entry name" value="HTH_77"/>
</dbReference>
<name>A0ABP7JCU2_9ACTN</name>
<dbReference type="PROSITE" id="PS50043">
    <property type="entry name" value="HTH_LUXR_2"/>
    <property type="match status" value="1"/>
</dbReference>
<feature type="domain" description="HTH luxR-type" evidence="2">
    <location>
        <begin position="705"/>
        <end position="770"/>
    </location>
</feature>
<evidence type="ECO:0000313" key="3">
    <source>
        <dbReference type="EMBL" id="GAA3840303.1"/>
    </source>
</evidence>
<dbReference type="EMBL" id="BAAAZR010000043">
    <property type="protein sequence ID" value="GAA3840303.1"/>
    <property type="molecule type" value="Genomic_DNA"/>
</dbReference>
<dbReference type="PANTHER" id="PTHR47691">
    <property type="entry name" value="REGULATOR-RELATED"/>
    <property type="match status" value="1"/>
</dbReference>
<accession>A0ABP7JCU2</accession>
<protein>
    <recommendedName>
        <fullName evidence="2">HTH luxR-type domain-containing protein</fullName>
    </recommendedName>
</protein>
<dbReference type="InterPro" id="IPR016032">
    <property type="entry name" value="Sig_transdc_resp-reg_C-effctor"/>
</dbReference>
<sequence>MTLTTNFPPEPTTFVGRDSDVDELAQLLTVSRVVTLCGVGGIGKTRLALRVGAEIAERFPAGVWLVELAAVEQPQEIVARIAAMLQVTPESSQTPEDAVVEEIGDRRVLLILDGCDSLADDCARMCARVVAGCPEARVLATSRRPLRLARETVWRVPPLSVPANGEHPWMRDLAACEAVRLFRDRAAEASPGFALTSQNIAGIASLVRRLDGIPLAIELVAATTWRLAIDEVAAGMSGHFHESATGEGQGATSRERVLTAAIDWSHHLLSEPERALLRRVTVFRGGWTLRMAEQVCAGSGLWTEDMPAHTRGLVAKSLVVLDGEMAGETRYRLLRPIRDYAAERLGVSGEEERFRGRHRDYVHQLAEEFDTVTRAGRHTPWPETQRLLRQLEDLKPEVVGAIRWSIDTDDPEPALRLIVNLRWLVIGATPCHSQVGAWLERLLAAAPPHMSAALRGRALALSGTLALMRGRRDEAGEHAEAGLALVRAARGLQGDALALILLALLDPERSRQDTHDDLLDRAVNAARTVGDRFVTPEVSGIPALVAETVGRLREARRAYETALSICTSLGTEARRRLGEALALGREAGPKTETAHRIESPPVAGRDEDDLRALRQAGVAEAPRERRHEGDITLAGLPGEAWLLGQAIIGPAGGRVDDPLVTYLSAQVRRMTADQAVAYALEVAAQADRDLEPGTSRRPHATHEGTPTPAGTLTAREREIALLIAQGLSNRAIAAELVISAATVARHVANILAKLGFSSRTQVAAWIVERGAHRPSGHS</sequence>
<dbReference type="PROSITE" id="PS00622">
    <property type="entry name" value="HTH_LUXR_1"/>
    <property type="match status" value="1"/>
</dbReference>
<dbReference type="InterPro" id="IPR036388">
    <property type="entry name" value="WH-like_DNA-bd_sf"/>
</dbReference>
<dbReference type="Gene3D" id="3.40.50.300">
    <property type="entry name" value="P-loop containing nucleotide triphosphate hydrolases"/>
    <property type="match status" value="1"/>
</dbReference>
<feature type="region of interest" description="Disordered" evidence="1">
    <location>
        <begin position="584"/>
        <end position="608"/>
    </location>
</feature>
<reference evidence="4" key="1">
    <citation type="journal article" date="2019" name="Int. J. Syst. Evol. Microbiol.">
        <title>The Global Catalogue of Microorganisms (GCM) 10K type strain sequencing project: providing services to taxonomists for standard genome sequencing and annotation.</title>
        <authorList>
            <consortium name="The Broad Institute Genomics Platform"/>
            <consortium name="The Broad Institute Genome Sequencing Center for Infectious Disease"/>
            <person name="Wu L."/>
            <person name="Ma J."/>
        </authorList>
    </citation>
    <scope>NUCLEOTIDE SEQUENCE [LARGE SCALE GENOMIC DNA]</scope>
    <source>
        <strain evidence="4">JCM 16908</strain>
    </source>
</reference>
<dbReference type="Pfam" id="PF00196">
    <property type="entry name" value="GerE"/>
    <property type="match status" value="1"/>
</dbReference>
<dbReference type="SUPFAM" id="SSF46894">
    <property type="entry name" value="C-terminal effector domain of the bipartite response regulators"/>
    <property type="match status" value="1"/>
</dbReference>
<dbReference type="Pfam" id="PF25872">
    <property type="entry name" value="HTH_77"/>
    <property type="match status" value="1"/>
</dbReference>
<dbReference type="InterPro" id="IPR002182">
    <property type="entry name" value="NB-ARC"/>
</dbReference>
<evidence type="ECO:0000313" key="4">
    <source>
        <dbReference type="Proteomes" id="UP001500888"/>
    </source>
</evidence>
<gene>
    <name evidence="3" type="ORF">GCM10022226_73410</name>
</gene>
<organism evidence="3 4">
    <name type="scientific">Sphaerisporangium flaviroseum</name>
    <dbReference type="NCBI Taxonomy" id="509199"/>
    <lineage>
        <taxon>Bacteria</taxon>
        <taxon>Bacillati</taxon>
        <taxon>Actinomycetota</taxon>
        <taxon>Actinomycetes</taxon>
        <taxon>Streptosporangiales</taxon>
        <taxon>Streptosporangiaceae</taxon>
        <taxon>Sphaerisporangium</taxon>
    </lineage>
</organism>
<dbReference type="InterPro" id="IPR000792">
    <property type="entry name" value="Tscrpt_reg_LuxR_C"/>
</dbReference>
<dbReference type="PRINTS" id="PR00364">
    <property type="entry name" value="DISEASERSIST"/>
</dbReference>
<dbReference type="InterPro" id="IPR027417">
    <property type="entry name" value="P-loop_NTPase"/>
</dbReference>